<reference evidence="1 2" key="3">
    <citation type="journal article" date="2011" name="Nat. Chem. Biol.">
        <title>Reveromycin A biosynthesis uses RevG and RevJ for stereospecific spiroacetal formation.</title>
        <authorList>
            <person name="Takahashi S."/>
            <person name="Toyoda A."/>
            <person name="Sekiyama Y."/>
            <person name="Takagi H."/>
            <person name="Nogawa T."/>
            <person name="Uramoto M."/>
            <person name="Suzuki R."/>
            <person name="Koshino H."/>
            <person name="Kumano T."/>
            <person name="Panthee S."/>
            <person name="Dairi T."/>
            <person name="Ishikawa J."/>
            <person name="Ikeda H."/>
            <person name="Sakaki Y."/>
            <person name="Osada H."/>
        </authorList>
    </citation>
    <scope>NUCLEOTIDE SEQUENCE [LARGE SCALE GENOMIC DNA]</scope>
    <source>
        <strain evidence="1 2">SN-593</strain>
    </source>
</reference>
<gene>
    <name evidence="1" type="ORF">RVR_4161</name>
</gene>
<evidence type="ECO:0000313" key="1">
    <source>
        <dbReference type="EMBL" id="BBA98104.1"/>
    </source>
</evidence>
<reference evidence="1 2" key="1">
    <citation type="journal article" date="2010" name="J. Bacteriol.">
        <title>Biochemical characterization of a novel indole prenyltransferase from Streptomyces sp. SN-593.</title>
        <authorList>
            <person name="Takahashi S."/>
            <person name="Takagi H."/>
            <person name="Toyoda A."/>
            <person name="Uramoto M."/>
            <person name="Nogawa T."/>
            <person name="Ueki M."/>
            <person name="Sakaki Y."/>
            <person name="Osada H."/>
        </authorList>
    </citation>
    <scope>NUCLEOTIDE SEQUENCE [LARGE SCALE GENOMIC DNA]</scope>
    <source>
        <strain evidence="1 2">SN-593</strain>
    </source>
</reference>
<organism evidence="1 2">
    <name type="scientific">Actinacidiphila reveromycinica</name>
    <dbReference type="NCBI Taxonomy" id="659352"/>
    <lineage>
        <taxon>Bacteria</taxon>
        <taxon>Bacillati</taxon>
        <taxon>Actinomycetota</taxon>
        <taxon>Actinomycetes</taxon>
        <taxon>Kitasatosporales</taxon>
        <taxon>Streptomycetaceae</taxon>
        <taxon>Actinacidiphila</taxon>
    </lineage>
</organism>
<protein>
    <submittedName>
        <fullName evidence="1">Uncharacterized protein</fullName>
    </submittedName>
</protein>
<dbReference type="Pfam" id="PF05345">
    <property type="entry name" value="He_PIG"/>
    <property type="match status" value="1"/>
</dbReference>
<dbReference type="GO" id="GO:0005975">
    <property type="term" value="P:carbohydrate metabolic process"/>
    <property type="evidence" value="ECO:0007669"/>
    <property type="project" value="UniProtKB-ARBA"/>
</dbReference>
<name>A0A7U3VNZ9_9ACTN</name>
<accession>A0A7U3VNZ9</accession>
<dbReference type="InterPro" id="IPR015919">
    <property type="entry name" value="Cadherin-like_sf"/>
</dbReference>
<evidence type="ECO:0000313" key="2">
    <source>
        <dbReference type="Proteomes" id="UP000595703"/>
    </source>
</evidence>
<dbReference type="Gene3D" id="2.60.40.10">
    <property type="entry name" value="Immunoglobulins"/>
    <property type="match status" value="1"/>
</dbReference>
<reference evidence="1 2" key="4">
    <citation type="journal article" date="2020" name="Sci. Rep.">
        <title>beta-carboline chemical signals induce reveromycin production through a LuxR family regulator in Streptomyces sp. SN-593.</title>
        <authorList>
            <person name="Panthee S."/>
            <person name="Kito N."/>
            <person name="Hayashi T."/>
            <person name="Shimizu T."/>
            <person name="Ishikawa J."/>
            <person name="Hamamoto H."/>
            <person name="Osada H."/>
            <person name="Takahashi S."/>
        </authorList>
    </citation>
    <scope>NUCLEOTIDE SEQUENCE [LARGE SCALE GENOMIC DNA]</scope>
    <source>
        <strain evidence="1 2">SN-593</strain>
    </source>
</reference>
<sequence length="1372" mass="141781">MTDTRASHAPLRSAGRTAVLTEQAQQAEPAGTALDGPGSVTVSCLLMQDAVSADVVSVATGTGKVALFANPYLDGKEEALVVDQEGHLTYLGRTDSTTGWEQADVTGGGAETLTATEVVVVVHPQDRTLWALYSSATGAYPRLRALRLVGDTTQEGAVTSWSWRAEPSAIATPGGDGVDGLSHLYTYYDGRTPVVFGYDAGSSRMAVVRPSTTGPSRFATWTAGTLKQAAGAVDDLAGGYVTPEDRGTPPAPVGGNIVYVRRGRNLSRHSSSAGAAVPIAPDATELVGVYRPYGRPDLGCLYLDGSGNLVTWNTDGTPNGKYTYTGGLGLRTADAWVDVDGMVHVYGLAVETDGDGVETHTLKVLHQVSWEPGGAPGWSRAAVPSSIPLVPVDPAAPKSAGGAGAARTAPHGAAPVPTCIGLVPKVAFFALDPFPDSLPSQLVKREGVATPSDQFSIHTQDITSARWSRDKIRLAPQDGPDPVSRDPHLVSHYVSSVTVLDGRGTPMPAVTVQISAETLVEIQVDGASYLVGPGYHARLATNSLGRITVATPADSLLPATLHVDVIGLAKGAIIQPASAVHEYLAGTGTLPSRQGLFDAEALRTAEADGRPLVAPEHEGSVDHVVNGTKQVFKVASGQPLTSRLFRGAGPAPHLHGFAVGSAPGHARAAGAGGVAYSEFTTPDQARAHLEGIRARPEYGGIWDDFVNWAGDVWEGIKNGAIEVYEVAVHAVTSVFVWVGEKIVELVGFAIDTVESAVHAVEAVIREVVDAVSRVVDWLKALFDFKDIWDTKRALESGMGMLLSYGSATLEHFGSLPGAWFESKEAEVKQYFDGLRSRYAGRPLGDAGNQVPAITDASGSTATPQDLRGNPQATWLLDQAMGSRVMAAAGGAPSPVRADSAIFDAFTAFVGDLRKTRIDETALEVLGDLGAVVAQVVDAADPELAGKASMTALIDTLEKLINAVLAMLDAVVKAVVALVKAVATNLTEVLGAQPPGLMALNTLYRWIQTSGGVEEEDVEDITLGGLISLVAGFAVTTVHKLVNGVDRAPFPGGWFPVVPAPPWHPQYDPRAGSGADDPAFNASMRDLQLVAGSMGLVGALFDVAADLMPLGGDAVPDLLQVGVAAGSSLCTATLFGVLGSCPPVMGIDWEEGGGRASAAFGVATTYALACLATVGAQLAGYGDTPILKNIADVTLGPITACAASALVVFLAIPADGDVDPYATTQIALAGVPGMAQMLRYRATPKQPGAQVRAGIVAVVDGLAQATSSSMLLAAAARSEVVVPSQQPHLLPGSVGAPYTATLVAEGGGDPFNEPLRGWTVDSGSLPAGLSLAPSGVISGTPTKAGRYTFTVTVSNSFKPPQYASPTALTLTVG</sequence>
<keyword evidence="2" id="KW-1185">Reference proteome</keyword>
<dbReference type="EMBL" id="AP018365">
    <property type="protein sequence ID" value="BBA98104.1"/>
    <property type="molecule type" value="Genomic_DNA"/>
</dbReference>
<dbReference type="Proteomes" id="UP000595703">
    <property type="component" value="Chromosome"/>
</dbReference>
<reference evidence="1 2" key="2">
    <citation type="journal article" date="2011" name="J. Antibiot.">
        <title>Furaquinocins I and J: novel polyketide isoprenoid hybrid compounds from Streptomyces reveromyceticus SN-593.</title>
        <authorList>
            <person name="Panthee S."/>
            <person name="Takahashi S."/>
            <person name="Takagi H."/>
            <person name="Nogawa T."/>
            <person name="Oowada E."/>
            <person name="Uramoto M."/>
            <person name="Osada H."/>
        </authorList>
    </citation>
    <scope>NUCLEOTIDE SEQUENCE [LARGE SCALE GENOMIC DNA]</scope>
    <source>
        <strain evidence="1 2">SN-593</strain>
    </source>
</reference>
<dbReference type="GO" id="GO:0005509">
    <property type="term" value="F:calcium ion binding"/>
    <property type="evidence" value="ECO:0007669"/>
    <property type="project" value="InterPro"/>
</dbReference>
<proteinExistence type="predicted"/>
<dbReference type="KEGG" id="arev:RVR_4161"/>
<dbReference type="GO" id="GO:0016020">
    <property type="term" value="C:membrane"/>
    <property type="evidence" value="ECO:0007669"/>
    <property type="project" value="InterPro"/>
</dbReference>
<dbReference type="RefSeq" id="WP_202234296.1">
    <property type="nucleotide sequence ID" value="NZ_AP018365.1"/>
</dbReference>
<dbReference type="InterPro" id="IPR013783">
    <property type="entry name" value="Ig-like_fold"/>
</dbReference>
<dbReference type="SUPFAM" id="SSF49313">
    <property type="entry name" value="Cadherin-like"/>
    <property type="match status" value="1"/>
</dbReference>